<evidence type="ECO:0000313" key="1">
    <source>
        <dbReference type="EMBL" id="ORY50435.1"/>
    </source>
</evidence>
<dbReference type="Proteomes" id="UP000193642">
    <property type="component" value="Unassembled WGS sequence"/>
</dbReference>
<organism evidence="1 2">
    <name type="scientific">Rhizoclosmatium globosum</name>
    <dbReference type="NCBI Taxonomy" id="329046"/>
    <lineage>
        <taxon>Eukaryota</taxon>
        <taxon>Fungi</taxon>
        <taxon>Fungi incertae sedis</taxon>
        <taxon>Chytridiomycota</taxon>
        <taxon>Chytridiomycota incertae sedis</taxon>
        <taxon>Chytridiomycetes</taxon>
        <taxon>Chytridiales</taxon>
        <taxon>Chytriomycetaceae</taxon>
        <taxon>Rhizoclosmatium</taxon>
    </lineage>
</organism>
<sequence length="166" mass="18323">MLVLLIRIWEAAAAVVVVVAAVVMTTEVHDRTVVHAVLQAAPTADVSSVVSRDTEPENVVKVVGVTTITHRQDVIHTIKDADMAEVVMTEGMEDQEVELLTMTHADTMTTVMAVTVDAEDMVVHQEVTEMTTHHQDAVDMEAMTTTVAHLLQWAEVWVAEWVWVVE</sequence>
<dbReference type="EMBL" id="MCGO01000007">
    <property type="protein sequence ID" value="ORY50435.1"/>
    <property type="molecule type" value="Genomic_DNA"/>
</dbReference>
<name>A0A1Y2CVS0_9FUNG</name>
<evidence type="ECO:0000313" key="2">
    <source>
        <dbReference type="Proteomes" id="UP000193642"/>
    </source>
</evidence>
<gene>
    <name evidence="1" type="ORF">BCR33DRAFT_529526</name>
</gene>
<dbReference type="AlphaFoldDB" id="A0A1Y2CVS0"/>
<comment type="caution">
    <text evidence="1">The sequence shown here is derived from an EMBL/GenBank/DDBJ whole genome shotgun (WGS) entry which is preliminary data.</text>
</comment>
<keyword evidence="2" id="KW-1185">Reference proteome</keyword>
<accession>A0A1Y2CVS0</accession>
<protein>
    <submittedName>
        <fullName evidence="1">Uncharacterized protein</fullName>
    </submittedName>
</protein>
<reference evidence="1 2" key="1">
    <citation type="submission" date="2016-07" db="EMBL/GenBank/DDBJ databases">
        <title>Pervasive Adenine N6-methylation of Active Genes in Fungi.</title>
        <authorList>
            <consortium name="DOE Joint Genome Institute"/>
            <person name="Mondo S.J."/>
            <person name="Dannebaum R.O."/>
            <person name="Kuo R.C."/>
            <person name="Labutti K."/>
            <person name="Haridas S."/>
            <person name="Kuo A."/>
            <person name="Salamov A."/>
            <person name="Ahrendt S.R."/>
            <person name="Lipzen A."/>
            <person name="Sullivan W."/>
            <person name="Andreopoulos W.B."/>
            <person name="Clum A."/>
            <person name="Lindquist E."/>
            <person name="Daum C."/>
            <person name="Ramamoorthy G.K."/>
            <person name="Gryganskyi A."/>
            <person name="Culley D."/>
            <person name="Magnuson J.K."/>
            <person name="James T.Y."/>
            <person name="O'Malley M.A."/>
            <person name="Stajich J.E."/>
            <person name="Spatafora J.W."/>
            <person name="Visel A."/>
            <person name="Grigoriev I.V."/>
        </authorList>
    </citation>
    <scope>NUCLEOTIDE SEQUENCE [LARGE SCALE GENOMIC DNA]</scope>
    <source>
        <strain evidence="1 2">JEL800</strain>
    </source>
</reference>
<proteinExistence type="predicted"/>